<dbReference type="EMBL" id="JARJLG010000311">
    <property type="protein sequence ID" value="KAJ7718012.1"/>
    <property type="molecule type" value="Genomic_DNA"/>
</dbReference>
<organism evidence="1 2">
    <name type="scientific">Mycena maculata</name>
    <dbReference type="NCBI Taxonomy" id="230809"/>
    <lineage>
        <taxon>Eukaryota</taxon>
        <taxon>Fungi</taxon>
        <taxon>Dikarya</taxon>
        <taxon>Basidiomycota</taxon>
        <taxon>Agaricomycotina</taxon>
        <taxon>Agaricomycetes</taxon>
        <taxon>Agaricomycetidae</taxon>
        <taxon>Agaricales</taxon>
        <taxon>Marasmiineae</taxon>
        <taxon>Mycenaceae</taxon>
        <taxon>Mycena</taxon>
    </lineage>
</organism>
<name>A0AAD7HDK9_9AGAR</name>
<dbReference type="Proteomes" id="UP001215280">
    <property type="component" value="Unassembled WGS sequence"/>
</dbReference>
<comment type="caution">
    <text evidence="1">The sequence shown here is derived from an EMBL/GenBank/DDBJ whole genome shotgun (WGS) entry which is preliminary data.</text>
</comment>
<reference evidence="1" key="1">
    <citation type="submission" date="2023-03" db="EMBL/GenBank/DDBJ databases">
        <title>Massive genome expansion in bonnet fungi (Mycena s.s.) driven by repeated elements and novel gene families across ecological guilds.</title>
        <authorList>
            <consortium name="Lawrence Berkeley National Laboratory"/>
            <person name="Harder C.B."/>
            <person name="Miyauchi S."/>
            <person name="Viragh M."/>
            <person name="Kuo A."/>
            <person name="Thoen E."/>
            <person name="Andreopoulos B."/>
            <person name="Lu D."/>
            <person name="Skrede I."/>
            <person name="Drula E."/>
            <person name="Henrissat B."/>
            <person name="Morin E."/>
            <person name="Kohler A."/>
            <person name="Barry K."/>
            <person name="LaButti K."/>
            <person name="Morin E."/>
            <person name="Salamov A."/>
            <person name="Lipzen A."/>
            <person name="Mereny Z."/>
            <person name="Hegedus B."/>
            <person name="Baldrian P."/>
            <person name="Stursova M."/>
            <person name="Weitz H."/>
            <person name="Taylor A."/>
            <person name="Grigoriev I.V."/>
            <person name="Nagy L.G."/>
            <person name="Martin F."/>
            <person name="Kauserud H."/>
        </authorList>
    </citation>
    <scope>NUCLEOTIDE SEQUENCE</scope>
    <source>
        <strain evidence="1">CBHHK188m</strain>
    </source>
</reference>
<keyword evidence="2" id="KW-1185">Reference proteome</keyword>
<dbReference type="AlphaFoldDB" id="A0AAD7HDK9"/>
<gene>
    <name evidence="1" type="ORF">DFH07DRAFT_761764</name>
</gene>
<evidence type="ECO:0000313" key="2">
    <source>
        <dbReference type="Proteomes" id="UP001215280"/>
    </source>
</evidence>
<accession>A0AAD7HDK9</accession>
<proteinExistence type="predicted"/>
<sequence>ATIAYTVTWIMSQRLIIHLHAEASVERRNESIGAAVTITQHFASARDVSRAIRSQFGSKSGRGLDLTVPDFDFDSLESQPATLEDVDVQVRIERTVRVEGMPRVYELEDYSRNARSLRHSKNS</sequence>
<feature type="non-terminal residue" evidence="1">
    <location>
        <position position="123"/>
    </location>
</feature>
<evidence type="ECO:0000313" key="1">
    <source>
        <dbReference type="EMBL" id="KAJ7718012.1"/>
    </source>
</evidence>
<protein>
    <submittedName>
        <fullName evidence="1">Uncharacterized protein</fullName>
    </submittedName>
</protein>